<dbReference type="GO" id="GO:0005881">
    <property type="term" value="C:cytoplasmic microtubule"/>
    <property type="evidence" value="ECO:0000318"/>
    <property type="project" value="GO_Central"/>
</dbReference>
<proteinExistence type="inferred from homology"/>
<dbReference type="GO" id="GO:0035372">
    <property type="term" value="P:protein localization to microtubule"/>
    <property type="evidence" value="ECO:0000318"/>
    <property type="project" value="GO_Central"/>
</dbReference>
<evidence type="ECO:0000256" key="9">
    <source>
        <dbReference type="PROSITE-ProRule" id="PRU00576"/>
    </source>
</evidence>
<evidence type="ECO:0000256" key="2">
    <source>
        <dbReference type="ARBA" id="ARBA00010729"/>
    </source>
</evidence>
<dbReference type="AlphaFoldDB" id="F6X0F3"/>
<keyword evidence="6" id="KW-0498">Mitosis</keyword>
<dbReference type="GO" id="GO:0005815">
    <property type="term" value="C:microtubule organizing center"/>
    <property type="evidence" value="ECO:0000318"/>
    <property type="project" value="GO_Central"/>
</dbReference>
<evidence type="ECO:0000256" key="10">
    <source>
        <dbReference type="SAM" id="MobiDB-lite"/>
    </source>
</evidence>
<keyword evidence="8" id="KW-0131">Cell cycle</keyword>
<evidence type="ECO:0000259" key="12">
    <source>
        <dbReference type="PROSITE" id="PS51230"/>
    </source>
</evidence>
<dbReference type="GO" id="GO:0031110">
    <property type="term" value="P:regulation of microtubule polymerization or depolymerization"/>
    <property type="evidence" value="ECO:0000318"/>
    <property type="project" value="GO_Central"/>
</dbReference>
<keyword evidence="5 9" id="KW-0493">Microtubule</keyword>
<dbReference type="InParanoid" id="F6X0F3"/>
<dbReference type="GeneID" id="100181072"/>
<dbReference type="SUPFAM" id="SSF47576">
    <property type="entry name" value="Calponin-homology domain, CH-domain"/>
    <property type="match status" value="1"/>
</dbReference>
<dbReference type="OrthoDB" id="2119228at2759"/>
<dbReference type="GeneTree" id="ENSGT00490000043329"/>
<feature type="domain" description="Calponin-homology (CH)" evidence="11">
    <location>
        <begin position="15"/>
        <end position="117"/>
    </location>
</feature>
<evidence type="ECO:0000313" key="14">
    <source>
        <dbReference type="Proteomes" id="UP000008144"/>
    </source>
</evidence>
<name>F6X0F3_CIOIN</name>
<dbReference type="EMBL" id="EAAA01002554">
    <property type="status" value="NOT_ANNOTATED_CDS"/>
    <property type="molecule type" value="Genomic_DNA"/>
</dbReference>
<dbReference type="FunFam" id="1.10.418.10:FF:000072">
    <property type="entry name" value="microtubule-associated protein RP/EB family member 2 isoform X2"/>
    <property type="match status" value="1"/>
</dbReference>
<feature type="region of interest" description="Disordered" evidence="10">
    <location>
        <begin position="147"/>
        <end position="217"/>
    </location>
</feature>
<dbReference type="PROSITE" id="PS51230">
    <property type="entry name" value="EB1_C"/>
    <property type="match status" value="1"/>
</dbReference>
<evidence type="ECO:0000256" key="6">
    <source>
        <dbReference type="ARBA" id="ARBA00022776"/>
    </source>
</evidence>
<reference evidence="14" key="1">
    <citation type="journal article" date="2002" name="Science">
        <title>The draft genome of Ciona intestinalis: insights into chordate and vertebrate origins.</title>
        <authorList>
            <person name="Dehal P."/>
            <person name="Satou Y."/>
            <person name="Campbell R.K."/>
            <person name="Chapman J."/>
            <person name="Degnan B."/>
            <person name="De Tomaso A."/>
            <person name="Davidson B."/>
            <person name="Di Gregorio A."/>
            <person name="Gelpke M."/>
            <person name="Goodstein D.M."/>
            <person name="Harafuji N."/>
            <person name="Hastings K.E."/>
            <person name="Ho I."/>
            <person name="Hotta K."/>
            <person name="Huang W."/>
            <person name="Kawashima T."/>
            <person name="Lemaire P."/>
            <person name="Martinez D."/>
            <person name="Meinertzhagen I.A."/>
            <person name="Necula S."/>
            <person name="Nonaka M."/>
            <person name="Putnam N."/>
            <person name="Rash S."/>
            <person name="Saiga H."/>
            <person name="Satake M."/>
            <person name="Terry A."/>
            <person name="Yamada L."/>
            <person name="Wang H.G."/>
            <person name="Awazu S."/>
            <person name="Azumi K."/>
            <person name="Boore J."/>
            <person name="Branno M."/>
            <person name="Chin-Bow S."/>
            <person name="DeSantis R."/>
            <person name="Doyle S."/>
            <person name="Francino P."/>
            <person name="Keys D.N."/>
            <person name="Haga S."/>
            <person name="Hayashi H."/>
            <person name="Hino K."/>
            <person name="Imai K.S."/>
            <person name="Inaba K."/>
            <person name="Kano S."/>
            <person name="Kobayashi K."/>
            <person name="Kobayashi M."/>
            <person name="Lee B.I."/>
            <person name="Makabe K.W."/>
            <person name="Manohar C."/>
            <person name="Matassi G."/>
            <person name="Medina M."/>
            <person name="Mochizuki Y."/>
            <person name="Mount S."/>
            <person name="Morishita T."/>
            <person name="Miura S."/>
            <person name="Nakayama A."/>
            <person name="Nishizaka S."/>
            <person name="Nomoto H."/>
            <person name="Ohta F."/>
            <person name="Oishi K."/>
            <person name="Rigoutsos I."/>
            <person name="Sano M."/>
            <person name="Sasaki A."/>
            <person name="Sasakura Y."/>
            <person name="Shoguchi E."/>
            <person name="Shin-i T."/>
            <person name="Spagnuolo A."/>
            <person name="Stainier D."/>
            <person name="Suzuki M.M."/>
            <person name="Tassy O."/>
            <person name="Takatori N."/>
            <person name="Tokuoka M."/>
            <person name="Yagi K."/>
            <person name="Yoshizaki F."/>
            <person name="Wada S."/>
            <person name="Zhang C."/>
            <person name="Hyatt P.D."/>
            <person name="Larimer F."/>
            <person name="Detter C."/>
            <person name="Doggett N."/>
            <person name="Glavina T."/>
            <person name="Hawkins T."/>
            <person name="Richardson P."/>
            <person name="Lucas S."/>
            <person name="Kohara Y."/>
            <person name="Levine M."/>
            <person name="Satoh N."/>
            <person name="Rokhsar D.S."/>
        </authorList>
    </citation>
    <scope>NUCLEOTIDE SEQUENCE [LARGE SCALE GENOMIC DNA]</scope>
</reference>
<keyword evidence="4" id="KW-0132">Cell division</keyword>
<accession>F6X0F3</accession>
<dbReference type="HOGENOM" id="CLU_041744_1_0_1"/>
<evidence type="ECO:0000256" key="7">
    <source>
        <dbReference type="ARBA" id="ARBA00023212"/>
    </source>
</evidence>
<dbReference type="Ensembl" id="ENSCINT00000017488.3">
    <property type="protein sequence ID" value="ENSCINP00000017488.3"/>
    <property type="gene ID" value="ENSCING00000008574.3"/>
</dbReference>
<organism evidence="13 14">
    <name type="scientific">Ciona intestinalis</name>
    <name type="common">Transparent sea squirt</name>
    <name type="synonym">Ascidia intestinalis</name>
    <dbReference type="NCBI Taxonomy" id="7719"/>
    <lineage>
        <taxon>Eukaryota</taxon>
        <taxon>Metazoa</taxon>
        <taxon>Chordata</taxon>
        <taxon>Tunicata</taxon>
        <taxon>Ascidiacea</taxon>
        <taxon>Phlebobranchia</taxon>
        <taxon>Cionidae</taxon>
        <taxon>Ciona</taxon>
    </lineage>
</organism>
<dbReference type="RefSeq" id="XP_009859062.1">
    <property type="nucleotide sequence ID" value="XM_009860760.3"/>
</dbReference>
<dbReference type="InterPro" id="IPR027328">
    <property type="entry name" value="MAPRE"/>
</dbReference>
<dbReference type="PANTHER" id="PTHR10623">
    <property type="entry name" value="MICROTUBULE-ASSOCIATED PROTEIN RP/EB FAMILY MEMBER"/>
    <property type="match status" value="1"/>
</dbReference>
<dbReference type="FunCoup" id="F6X0F3">
    <property type="interactions" value="235"/>
</dbReference>
<accession>A0A1W3JQ07</accession>
<feature type="domain" description="EB1 C-terminal" evidence="12">
    <location>
        <begin position="220"/>
        <end position="296"/>
    </location>
</feature>
<comment type="subcellular location">
    <subcellularLocation>
        <location evidence="1">Cytoplasm</location>
        <location evidence="1">Cytoskeleton</location>
    </subcellularLocation>
</comment>
<dbReference type="GO" id="GO:0051010">
    <property type="term" value="F:microtubule plus-end binding"/>
    <property type="evidence" value="ECO:0000318"/>
    <property type="project" value="GO_Central"/>
</dbReference>
<dbReference type="GO" id="GO:0051233">
    <property type="term" value="C:spindle midzone"/>
    <property type="evidence" value="ECO:0000318"/>
    <property type="project" value="GO_Central"/>
</dbReference>
<protein>
    <submittedName>
        <fullName evidence="13">Microtubule-associated protein RP/EB family member 1</fullName>
    </submittedName>
</protein>
<dbReference type="FunFam" id="1.20.5.1430:FF:000005">
    <property type="entry name" value="Eb1, isoform E"/>
    <property type="match status" value="1"/>
</dbReference>
<dbReference type="GO" id="GO:0051301">
    <property type="term" value="P:cell division"/>
    <property type="evidence" value="ECO:0007669"/>
    <property type="project" value="UniProtKB-KW"/>
</dbReference>
<dbReference type="SMR" id="F6X0F3"/>
<dbReference type="SUPFAM" id="SSF140612">
    <property type="entry name" value="EB1 dimerisation domain-like"/>
    <property type="match status" value="1"/>
</dbReference>
<feature type="compositionally biased region" description="Polar residues" evidence="10">
    <location>
        <begin position="167"/>
        <end position="185"/>
    </location>
</feature>
<dbReference type="STRING" id="7719.ENSCINP00000017488"/>
<comment type="similarity">
    <text evidence="2">Belongs to the MAPRE family.</text>
</comment>
<evidence type="ECO:0000256" key="5">
    <source>
        <dbReference type="ARBA" id="ARBA00022701"/>
    </source>
</evidence>
<evidence type="ECO:0000256" key="1">
    <source>
        <dbReference type="ARBA" id="ARBA00004245"/>
    </source>
</evidence>
<evidence type="ECO:0000256" key="3">
    <source>
        <dbReference type="ARBA" id="ARBA00022490"/>
    </source>
</evidence>
<dbReference type="InterPro" id="IPR004953">
    <property type="entry name" value="EB1_C"/>
</dbReference>
<evidence type="ECO:0000256" key="4">
    <source>
        <dbReference type="ARBA" id="ARBA00022618"/>
    </source>
</evidence>
<dbReference type="OMA" id="TVLEHEY"/>
<dbReference type="Proteomes" id="UP000008144">
    <property type="component" value="Chromosome 7"/>
</dbReference>
<reference evidence="13" key="3">
    <citation type="submission" date="2025-08" db="UniProtKB">
        <authorList>
            <consortium name="Ensembl"/>
        </authorList>
    </citation>
    <scope>IDENTIFICATION</scope>
</reference>
<dbReference type="GO" id="GO:0035371">
    <property type="term" value="C:microtubule plus-end"/>
    <property type="evidence" value="ECO:0000318"/>
    <property type="project" value="GO_Central"/>
</dbReference>
<keyword evidence="7" id="KW-0206">Cytoskeleton</keyword>
<dbReference type="GO" id="GO:0051225">
    <property type="term" value="P:spindle assembly"/>
    <property type="evidence" value="ECO:0000318"/>
    <property type="project" value="GO_Central"/>
</dbReference>
<gene>
    <name evidence="13" type="primary">LOC100181072</name>
</gene>
<evidence type="ECO:0000256" key="8">
    <source>
        <dbReference type="ARBA" id="ARBA00023306"/>
    </source>
</evidence>
<dbReference type="Pfam" id="PF03271">
    <property type="entry name" value="EB1"/>
    <property type="match status" value="1"/>
</dbReference>
<reference evidence="13" key="4">
    <citation type="submission" date="2025-09" db="UniProtKB">
        <authorList>
            <consortium name="Ensembl"/>
        </authorList>
    </citation>
    <scope>IDENTIFICATION</scope>
</reference>
<sequence length="309" mass="34820">MAAVNVFSTSMTTGNLSRQELVAWVNDSLELNISKIEHLCTGAVYCQFMNMLFGNKMHMKKVKWGSKLEHEYIANFKLLQDCFLKTGVDKVVPIEKLVKGRFQDNFEFVQWFKKFFDANYQGQDYDAKYMRGGAGLAVSGGAKSQFKPRVETKRTAAPIKPVKHDSTGSSGAKPSVSDIETNGHNSESDITENPRSSASSRTTVAPQRIPSASSAATNQELSALRLELEEQKEQNREFQSSVEALEKERDFYFGKLRDIEMICQEVEQQEEMGEDVKLPFNKITTVLYATEEGFEAPEDDLDGNPEDEY</sequence>
<dbReference type="InterPro" id="IPR036133">
    <property type="entry name" value="EB1_C_sf"/>
</dbReference>
<dbReference type="PROSITE" id="PS50021">
    <property type="entry name" value="CH"/>
    <property type="match status" value="1"/>
</dbReference>
<dbReference type="Gene3D" id="1.10.418.10">
    <property type="entry name" value="Calponin-like domain"/>
    <property type="match status" value="1"/>
</dbReference>
<evidence type="ECO:0000313" key="13">
    <source>
        <dbReference type="Ensembl" id="ENSCINP00000017488.3"/>
    </source>
</evidence>
<evidence type="ECO:0000259" key="11">
    <source>
        <dbReference type="PROSITE" id="PS50021"/>
    </source>
</evidence>
<reference evidence="13" key="2">
    <citation type="journal article" date="2008" name="Genome Biol.">
        <title>Improved genome assembly and evidence-based global gene model set for the chordate Ciona intestinalis: new insight into intron and operon populations.</title>
        <authorList>
            <person name="Satou Y."/>
            <person name="Mineta K."/>
            <person name="Ogasawara M."/>
            <person name="Sasakura Y."/>
            <person name="Shoguchi E."/>
            <person name="Ueno K."/>
            <person name="Yamada L."/>
            <person name="Matsumoto J."/>
            <person name="Wasserscheid J."/>
            <person name="Dewar K."/>
            <person name="Wiley G.B."/>
            <person name="Macmil S.L."/>
            <person name="Roe B.A."/>
            <person name="Zeller R.W."/>
            <person name="Hastings K.E."/>
            <person name="Lemaire P."/>
            <person name="Lindquist E."/>
            <person name="Endo T."/>
            <person name="Hotta K."/>
            <person name="Inaba K."/>
        </authorList>
    </citation>
    <scope>NUCLEOTIDE SEQUENCE [LARGE SCALE GENOMIC DNA]</scope>
    <source>
        <strain evidence="13">wild type</strain>
    </source>
</reference>
<keyword evidence="14" id="KW-1185">Reference proteome</keyword>
<dbReference type="InterPro" id="IPR036872">
    <property type="entry name" value="CH_dom_sf"/>
</dbReference>
<dbReference type="Gene3D" id="1.20.5.1430">
    <property type="match status" value="1"/>
</dbReference>
<keyword evidence="3" id="KW-0963">Cytoplasm</keyword>
<dbReference type="Pfam" id="PF00307">
    <property type="entry name" value="CH"/>
    <property type="match status" value="1"/>
</dbReference>
<dbReference type="InterPro" id="IPR001715">
    <property type="entry name" value="CH_dom"/>
</dbReference>
<feature type="compositionally biased region" description="Polar residues" evidence="10">
    <location>
        <begin position="191"/>
        <end position="217"/>
    </location>
</feature>